<feature type="compositionally biased region" description="Low complexity" evidence="1">
    <location>
        <begin position="158"/>
        <end position="169"/>
    </location>
</feature>
<feature type="region of interest" description="Disordered" evidence="1">
    <location>
        <begin position="355"/>
        <end position="484"/>
    </location>
</feature>
<dbReference type="RefSeq" id="XP_025351466.1">
    <property type="nucleotide sequence ID" value="XM_025490613.1"/>
</dbReference>
<accession>A0A316UGB8</accession>
<feature type="region of interest" description="Disordered" evidence="1">
    <location>
        <begin position="148"/>
        <end position="205"/>
    </location>
</feature>
<feature type="compositionally biased region" description="Polar residues" evidence="1">
    <location>
        <begin position="405"/>
        <end position="415"/>
    </location>
</feature>
<name>A0A316UGB8_9BASI</name>
<evidence type="ECO:0000313" key="2">
    <source>
        <dbReference type="EMBL" id="PWN24306.1"/>
    </source>
</evidence>
<reference evidence="2 3" key="1">
    <citation type="journal article" date="2018" name="Mol. Biol. Evol.">
        <title>Broad Genomic Sampling Reveals a Smut Pathogenic Ancestry of the Fungal Clade Ustilaginomycotina.</title>
        <authorList>
            <person name="Kijpornyongpan T."/>
            <person name="Mondo S.J."/>
            <person name="Barry K."/>
            <person name="Sandor L."/>
            <person name="Lee J."/>
            <person name="Lipzen A."/>
            <person name="Pangilinan J."/>
            <person name="LaButti K."/>
            <person name="Hainaut M."/>
            <person name="Henrissat B."/>
            <person name="Grigoriev I.V."/>
            <person name="Spatafora J.W."/>
            <person name="Aime M.C."/>
        </authorList>
    </citation>
    <scope>NUCLEOTIDE SEQUENCE [LARGE SCALE GENOMIC DNA]</scope>
    <source>
        <strain evidence="2 3">MCA 4718</strain>
    </source>
</reference>
<protein>
    <submittedName>
        <fullName evidence="2">Uncharacterized protein</fullName>
    </submittedName>
</protein>
<feature type="compositionally biased region" description="Pro residues" evidence="1">
    <location>
        <begin position="1"/>
        <end position="11"/>
    </location>
</feature>
<evidence type="ECO:0000313" key="3">
    <source>
        <dbReference type="Proteomes" id="UP000245942"/>
    </source>
</evidence>
<organism evidence="2 3">
    <name type="scientific">Pseudomicrostroma glucosiphilum</name>
    <dbReference type="NCBI Taxonomy" id="1684307"/>
    <lineage>
        <taxon>Eukaryota</taxon>
        <taxon>Fungi</taxon>
        <taxon>Dikarya</taxon>
        <taxon>Basidiomycota</taxon>
        <taxon>Ustilaginomycotina</taxon>
        <taxon>Exobasidiomycetes</taxon>
        <taxon>Microstromatales</taxon>
        <taxon>Microstromatales incertae sedis</taxon>
        <taxon>Pseudomicrostroma</taxon>
    </lineage>
</organism>
<dbReference type="Proteomes" id="UP000245942">
    <property type="component" value="Unassembled WGS sequence"/>
</dbReference>
<feature type="compositionally biased region" description="Basic and acidic residues" evidence="1">
    <location>
        <begin position="361"/>
        <end position="372"/>
    </location>
</feature>
<evidence type="ECO:0000256" key="1">
    <source>
        <dbReference type="SAM" id="MobiDB-lite"/>
    </source>
</evidence>
<gene>
    <name evidence="2" type="ORF">BCV69DRAFT_25684</name>
</gene>
<keyword evidence="3" id="KW-1185">Reference proteome</keyword>
<feature type="compositionally biased region" description="Low complexity" evidence="1">
    <location>
        <begin position="179"/>
        <end position="195"/>
    </location>
</feature>
<proteinExistence type="predicted"/>
<feature type="compositionally biased region" description="Low complexity" evidence="1">
    <location>
        <begin position="456"/>
        <end position="473"/>
    </location>
</feature>
<sequence length="581" mass="64762">MDTHGPPPTPLAPSGLVAPAPPSSPACATSASIQVPRVVYAIEVTPYDAGKTLKGGATTPNGQQLFLVIGQIEVSAALRFEEVLQRIEALTRLNLDEYDVVYRKRLYGHPWNSSLPIESQKAHDAFVSEALRVKADAPIMVRLLRRHHGQHGQEHYHGPQTPQHTPQQPSSRYTQPQQSNSSRKSNSGNNSSKSRQTPTAASPKAPSSVELVILIRVVQGREIQRLNSPGFIGPLDQRHLHSSHYRTMRPIFDTTTAAAADKVTRFSIKASHAFSVLREQMTAEVRRLLNDRQLKLSNFHMTFSPSEGFNNFHKSIVIDSPTKYRSFVDEVLMKSRWGRPLIEVQLRWKGAEWVTSPTSNSREHVSRSESHKWGVSSGRERHKSNTDSVARGERFGSVSPIGAQDSEQSLRSFPSTPRLPTDREGNTNALSKRGRAEDETSECRGSRSEKRRRRSTTSPFAARESSTTRSSAAEEGEHSEAGNIGTIGTADIILPDGPYISISEFMQNHRPGYDALVEKLHKQGIRDMPHLAACQTTGLLKGQQRRKDEDALSLIDCVCIATWLRLWREMEPKTKKEAQDF</sequence>
<feature type="compositionally biased region" description="Basic and acidic residues" evidence="1">
    <location>
        <begin position="434"/>
        <end position="448"/>
    </location>
</feature>
<feature type="region of interest" description="Disordered" evidence="1">
    <location>
        <begin position="1"/>
        <end position="20"/>
    </location>
</feature>
<dbReference type="GeneID" id="37012347"/>
<dbReference type="EMBL" id="KZ819321">
    <property type="protein sequence ID" value="PWN24306.1"/>
    <property type="molecule type" value="Genomic_DNA"/>
</dbReference>
<dbReference type="AlphaFoldDB" id="A0A316UGB8"/>